<feature type="domain" description="Radical SAM core" evidence="4">
    <location>
        <begin position="27"/>
        <end position="185"/>
    </location>
</feature>
<evidence type="ECO:0000313" key="5">
    <source>
        <dbReference type="EMBL" id="MBA2870323.1"/>
    </source>
</evidence>
<keyword evidence="2" id="KW-0408">Iron</keyword>
<keyword evidence="3" id="KW-0411">Iron-sulfur</keyword>
<reference evidence="5 6" key="1">
    <citation type="submission" date="2020-07" db="EMBL/GenBank/DDBJ databases">
        <title>Genomic Encyclopedia of Type Strains, Phase IV (KMG-IV): sequencing the most valuable type-strain genomes for metagenomic binning, comparative biology and taxonomic classification.</title>
        <authorList>
            <person name="Goeker M."/>
        </authorList>
    </citation>
    <scope>NUCLEOTIDE SEQUENCE [LARGE SCALE GENOMIC DNA]</scope>
    <source>
        <strain evidence="5 6">DSM 25220</strain>
    </source>
</reference>
<dbReference type="SFLD" id="SFLDS00029">
    <property type="entry name" value="Radical_SAM"/>
    <property type="match status" value="1"/>
</dbReference>
<dbReference type="InterPro" id="IPR058240">
    <property type="entry name" value="rSAM_sf"/>
</dbReference>
<dbReference type="RefSeq" id="WP_181536001.1">
    <property type="nucleotide sequence ID" value="NZ_JACDUU010000001.1"/>
</dbReference>
<dbReference type="SFLD" id="SFLDG01084">
    <property type="entry name" value="Uncharacterised_Radical_SAM_Su"/>
    <property type="match status" value="1"/>
</dbReference>
<dbReference type="GO" id="GO:0016829">
    <property type="term" value="F:lyase activity"/>
    <property type="evidence" value="ECO:0007669"/>
    <property type="project" value="UniProtKB-KW"/>
</dbReference>
<organism evidence="5 6">
    <name type="scientific">[Anoxybacillus] calidus</name>
    <dbReference type="NCBI Taxonomy" id="575178"/>
    <lineage>
        <taxon>Bacteria</taxon>
        <taxon>Bacillati</taxon>
        <taxon>Bacillota</taxon>
        <taxon>Bacilli</taxon>
        <taxon>Bacillales</taxon>
        <taxon>Anoxybacillaceae</taxon>
        <taxon>Paranoxybacillus</taxon>
    </lineage>
</organism>
<name>A0A7W0BU15_9BACL</name>
<proteinExistence type="predicted"/>
<keyword evidence="6" id="KW-1185">Reference proteome</keyword>
<dbReference type="CDD" id="cd01335">
    <property type="entry name" value="Radical_SAM"/>
    <property type="match status" value="1"/>
</dbReference>
<dbReference type="EMBL" id="JACDUU010000001">
    <property type="protein sequence ID" value="MBA2870323.1"/>
    <property type="molecule type" value="Genomic_DNA"/>
</dbReference>
<dbReference type="PANTHER" id="PTHR43432:SF3">
    <property type="entry name" value="SLR0285 PROTEIN"/>
    <property type="match status" value="1"/>
</dbReference>
<dbReference type="AlphaFoldDB" id="A0A7W0BU15"/>
<dbReference type="PANTHER" id="PTHR43432">
    <property type="entry name" value="SLR0285 PROTEIN"/>
    <property type="match status" value="1"/>
</dbReference>
<dbReference type="GO" id="GO:0051536">
    <property type="term" value="F:iron-sulfur cluster binding"/>
    <property type="evidence" value="ECO:0007669"/>
    <property type="project" value="UniProtKB-KW"/>
</dbReference>
<keyword evidence="1" id="KW-0479">Metal-binding</keyword>
<evidence type="ECO:0000259" key="4">
    <source>
        <dbReference type="Pfam" id="PF04055"/>
    </source>
</evidence>
<dbReference type="Pfam" id="PF04055">
    <property type="entry name" value="Radical_SAM"/>
    <property type="match status" value="1"/>
</dbReference>
<dbReference type="Gene3D" id="3.80.30.30">
    <property type="match status" value="1"/>
</dbReference>
<comment type="caution">
    <text evidence="5">The sequence shown here is derived from an EMBL/GenBank/DDBJ whole genome shotgun (WGS) entry which is preliminary data.</text>
</comment>
<evidence type="ECO:0000313" key="6">
    <source>
        <dbReference type="Proteomes" id="UP000580891"/>
    </source>
</evidence>
<gene>
    <name evidence="5" type="ORF">HNQ85_000581</name>
</gene>
<evidence type="ECO:0000256" key="1">
    <source>
        <dbReference type="ARBA" id="ARBA00022723"/>
    </source>
</evidence>
<dbReference type="InterPro" id="IPR007197">
    <property type="entry name" value="rSAM"/>
</dbReference>
<dbReference type="SUPFAM" id="SSF102114">
    <property type="entry name" value="Radical SAM enzymes"/>
    <property type="match status" value="1"/>
</dbReference>
<accession>A0A7W0BU15</accession>
<dbReference type="InterPro" id="IPR040086">
    <property type="entry name" value="MJ0683-like"/>
</dbReference>
<keyword evidence="5" id="KW-0456">Lyase</keyword>
<evidence type="ECO:0000256" key="2">
    <source>
        <dbReference type="ARBA" id="ARBA00023004"/>
    </source>
</evidence>
<evidence type="ECO:0000256" key="3">
    <source>
        <dbReference type="ARBA" id="ARBA00023014"/>
    </source>
</evidence>
<dbReference type="GO" id="GO:0046872">
    <property type="term" value="F:metal ion binding"/>
    <property type="evidence" value="ECO:0007669"/>
    <property type="project" value="UniProtKB-KW"/>
</dbReference>
<sequence length="272" mass="30992">MKINEIQSKSILTPSSGFITKFTHTLNPYAGCAFGCSYCYVRQMPIALYREEEWGTWVDIKQNAADLLSKEIKKAKKKGPVTIFMSSATDPYQPIEYKARITRSLLEAMLIEKPDFLFVQTRSPLCTRDIDLFQQFGQSIRVSMTIETDLEYIRKAFTPSAPPIPARLKALKQITEAGVPTQVAIAPLLPCSKQIAKTLRRVTSRAVIDNFFMGDGSRGRRTEKMGIRNIYGRLNLLPWYHPNAYKVVLKLLQQEFEDVELLISQQGFMPNQ</sequence>
<dbReference type="Proteomes" id="UP000580891">
    <property type="component" value="Unassembled WGS sequence"/>
</dbReference>
<protein>
    <submittedName>
        <fullName evidence="5">DNA repair photolyase</fullName>
    </submittedName>
</protein>